<comment type="similarity">
    <text evidence="1">Belongs to the universal ribosomal protein uL30 family.</text>
</comment>
<organism evidence="6 7">
    <name type="scientific">Tupaia chinensis</name>
    <name type="common">Chinese tree shrew</name>
    <name type="synonym">Tupaia belangeri chinensis</name>
    <dbReference type="NCBI Taxonomy" id="246437"/>
    <lineage>
        <taxon>Eukaryota</taxon>
        <taxon>Metazoa</taxon>
        <taxon>Chordata</taxon>
        <taxon>Craniata</taxon>
        <taxon>Vertebrata</taxon>
        <taxon>Euteleostomi</taxon>
        <taxon>Mammalia</taxon>
        <taxon>Eutheria</taxon>
        <taxon>Euarchontoglires</taxon>
        <taxon>Scandentia</taxon>
        <taxon>Tupaiidae</taxon>
        <taxon>Tupaia</taxon>
    </lineage>
</organism>
<keyword evidence="7" id="KW-1185">Reference proteome</keyword>
<evidence type="ECO:0000256" key="4">
    <source>
        <dbReference type="ARBA" id="ARBA00046758"/>
    </source>
</evidence>
<evidence type="ECO:0000313" key="7">
    <source>
        <dbReference type="Proteomes" id="UP000011518"/>
    </source>
</evidence>
<dbReference type="CDD" id="cd01657">
    <property type="entry name" value="Ribosomal_L7_archeal_euk"/>
    <property type="match status" value="1"/>
</dbReference>
<keyword evidence="2 5" id="KW-0689">Ribosomal protein</keyword>
<gene>
    <name evidence="6" type="ORF">TREES_T100010560</name>
</gene>
<dbReference type="Gene3D" id="3.30.1390.20">
    <property type="entry name" value="Ribosomal protein L30, ferredoxin-like fold domain"/>
    <property type="match status" value="1"/>
</dbReference>
<dbReference type="GO" id="GO:0003735">
    <property type="term" value="F:structural constituent of ribosome"/>
    <property type="evidence" value="ECO:0007669"/>
    <property type="project" value="InterPro"/>
</dbReference>
<dbReference type="PANTHER" id="PTHR11524:SF12">
    <property type="entry name" value="LARGE RIBOSOMAL SUBUNIT PROTEIN UL30"/>
    <property type="match status" value="1"/>
</dbReference>
<dbReference type="InterPro" id="IPR018281">
    <property type="entry name" value="Ribosomal_eS1_CS"/>
</dbReference>
<dbReference type="PROSITE" id="PS01191">
    <property type="entry name" value="RIBOSOMAL_S3AE"/>
    <property type="match status" value="1"/>
</dbReference>
<protein>
    <submittedName>
        <fullName evidence="6">40S ribosomal protein S3a</fullName>
    </submittedName>
</protein>
<name>L9L5N9_TUPCH</name>
<dbReference type="GO" id="GO:0022625">
    <property type="term" value="C:cytosolic large ribosomal subunit"/>
    <property type="evidence" value="ECO:0007669"/>
    <property type="project" value="TreeGrafter"/>
</dbReference>
<dbReference type="GO" id="GO:0003723">
    <property type="term" value="F:RNA binding"/>
    <property type="evidence" value="ECO:0007669"/>
    <property type="project" value="TreeGrafter"/>
</dbReference>
<comment type="similarity">
    <text evidence="5">Belongs to the eukaryotic ribosomal protein eS1 family.</text>
</comment>
<comment type="subunit">
    <text evidence="4">Component of the small ribosomal subunit. Mature ribosomes consist of a small (40S) and a large (60S) subunit. The 40S subunit contains about 33 different proteins and 1 molecule of RNA (18S). The 60S subunit contains about 49 different proteins and 3 molecules of RNA (28S, 5.8S and 5S). Identified in a IGF2BP1-dependent mRNP granule complex containing untranslated mRNAs. Binds with high affinity to IPO4. Interacts with DDIT3. Part of the small subunit (SSU) processome, composed of more than 70 proteins and the RNA chaperone small nucleolar RNA (snoRNA) U3.</text>
</comment>
<dbReference type="SMART" id="SM01397">
    <property type="entry name" value="Ribosomal_S3Ae"/>
    <property type="match status" value="1"/>
</dbReference>
<dbReference type="STRING" id="246437.L9L5N9"/>
<keyword evidence="3 5" id="KW-0687">Ribonucleoprotein</keyword>
<sequence>MVVGKNKCLMKGGKKGAKKKVVDPFSKKDWYDVKAPAMFNIRNIGKTLVTRTQGTKIASHGLKGRVFEVSLVDLQNDEDVFRKFKLITKDVQGKNCLTNFHGMDLTRDKMCSTVKKWQIMIEVHVDVKTTDELKLVFVIRIRGISGVSPKVQKVLQLLHLRQIFNSTFVKLNEASTNMLRIVEPYIAWGHPNLKSVNEIIYKRVYGKISKKQIALTDKQSLIARSLGKFGIICMEDLIHEIYTVGKCLKEANNSCSPSNDLLHEVE</sequence>
<dbReference type="PROSITE" id="PS00634">
    <property type="entry name" value="RIBOSOMAL_L30"/>
    <property type="match status" value="1"/>
</dbReference>
<proteinExistence type="inferred from homology"/>
<dbReference type="Proteomes" id="UP000011518">
    <property type="component" value="Unassembled WGS sequence"/>
</dbReference>
<reference evidence="7" key="2">
    <citation type="journal article" date="2013" name="Nat. Commun.">
        <title>Genome of the Chinese tree shrew.</title>
        <authorList>
            <person name="Fan Y."/>
            <person name="Huang Z.Y."/>
            <person name="Cao C.C."/>
            <person name="Chen C.S."/>
            <person name="Chen Y.X."/>
            <person name="Fan D.D."/>
            <person name="He J."/>
            <person name="Hou H.L."/>
            <person name="Hu L."/>
            <person name="Hu X.T."/>
            <person name="Jiang X.T."/>
            <person name="Lai R."/>
            <person name="Lang Y.S."/>
            <person name="Liang B."/>
            <person name="Liao S.G."/>
            <person name="Mu D."/>
            <person name="Ma Y.Y."/>
            <person name="Niu Y.Y."/>
            <person name="Sun X.Q."/>
            <person name="Xia J.Q."/>
            <person name="Xiao J."/>
            <person name="Xiong Z.Q."/>
            <person name="Xu L."/>
            <person name="Yang L."/>
            <person name="Zhang Y."/>
            <person name="Zhao W."/>
            <person name="Zhao X.D."/>
            <person name="Zheng Y.T."/>
            <person name="Zhou J.M."/>
            <person name="Zhu Y.B."/>
            <person name="Zhang G.J."/>
            <person name="Wang J."/>
            <person name="Yao Y.G."/>
        </authorList>
    </citation>
    <scope>NUCLEOTIDE SEQUENCE [LARGE SCALE GENOMIC DNA]</scope>
</reference>
<dbReference type="InterPro" id="IPR036919">
    <property type="entry name" value="Ribo_uL30_ferredoxin-like_sf"/>
</dbReference>
<dbReference type="FunFam" id="3.30.1390.20:FF:000003">
    <property type="entry name" value="60S ribosomal protein L7"/>
    <property type="match status" value="1"/>
</dbReference>
<dbReference type="EMBL" id="KB320502">
    <property type="protein sequence ID" value="ELW70293.1"/>
    <property type="molecule type" value="Genomic_DNA"/>
</dbReference>
<accession>L9L5N9</accession>
<dbReference type="GO" id="GO:0000463">
    <property type="term" value="P:maturation of LSU-rRNA from tricistronic rRNA transcript (SSU-rRNA, 5.8S rRNA, LSU-rRNA)"/>
    <property type="evidence" value="ECO:0007669"/>
    <property type="project" value="TreeGrafter"/>
</dbReference>
<dbReference type="InterPro" id="IPR035808">
    <property type="entry name" value="Ribosomal_uL30_euk_arc"/>
</dbReference>
<dbReference type="SUPFAM" id="SSF55129">
    <property type="entry name" value="Ribosomal protein L30p/L7e"/>
    <property type="match status" value="1"/>
</dbReference>
<evidence type="ECO:0000313" key="6">
    <source>
        <dbReference type="EMBL" id="ELW70293.1"/>
    </source>
</evidence>
<dbReference type="InterPro" id="IPR039699">
    <property type="entry name" value="Ribosomal_uL30"/>
</dbReference>
<dbReference type="InParanoid" id="L9L5N9"/>
<dbReference type="AlphaFoldDB" id="L9L5N9"/>
<evidence type="ECO:0000256" key="5">
    <source>
        <dbReference type="RuleBase" id="RU000668"/>
    </source>
</evidence>
<dbReference type="Pfam" id="PF01015">
    <property type="entry name" value="Ribosomal_S3Ae"/>
    <property type="match status" value="1"/>
</dbReference>
<evidence type="ECO:0000256" key="1">
    <source>
        <dbReference type="ARBA" id="ARBA00007594"/>
    </source>
</evidence>
<reference evidence="7" key="1">
    <citation type="submission" date="2012-07" db="EMBL/GenBank/DDBJ databases">
        <title>Genome of the Chinese tree shrew, a rising model animal genetically related to primates.</title>
        <authorList>
            <person name="Zhang G."/>
            <person name="Fan Y."/>
            <person name="Yao Y."/>
            <person name="Huang Z."/>
        </authorList>
    </citation>
    <scope>NUCLEOTIDE SEQUENCE [LARGE SCALE GENOMIC DNA]</scope>
</reference>
<evidence type="ECO:0000256" key="3">
    <source>
        <dbReference type="ARBA" id="ARBA00023274"/>
    </source>
</evidence>
<dbReference type="GO" id="GO:0006412">
    <property type="term" value="P:translation"/>
    <property type="evidence" value="ECO:0007669"/>
    <property type="project" value="InterPro"/>
</dbReference>
<dbReference type="InterPro" id="IPR018038">
    <property type="entry name" value="Ribosomal_uL30_CS"/>
</dbReference>
<dbReference type="PANTHER" id="PTHR11524">
    <property type="entry name" value="60S RIBOSOMAL PROTEIN L7"/>
    <property type="match status" value="1"/>
</dbReference>
<evidence type="ECO:0000256" key="2">
    <source>
        <dbReference type="ARBA" id="ARBA00022980"/>
    </source>
</evidence>
<dbReference type="InterPro" id="IPR001593">
    <property type="entry name" value="Ribosomal_eS1"/>
</dbReference>